<dbReference type="CDD" id="cd03814">
    <property type="entry name" value="GT4-like"/>
    <property type="match status" value="1"/>
</dbReference>
<name>A0A401JHJ7_9PROT</name>
<dbReference type="GO" id="GO:0016757">
    <property type="term" value="F:glycosyltransferase activity"/>
    <property type="evidence" value="ECO:0007669"/>
    <property type="project" value="UniProtKB-ARBA"/>
</dbReference>
<gene>
    <name evidence="2" type="ORF">SFMTTN_3281</name>
</gene>
<reference evidence="2 3" key="1">
    <citation type="journal article" date="2019" name="Front. Microbiol.">
        <title>Genomes of Neutrophilic Sulfur-Oxidizing Chemolithoautotrophs Representing 9 Proteobacterial Species From 8 Genera.</title>
        <authorList>
            <person name="Watanabe T."/>
            <person name="Kojima H."/>
            <person name="Umezawa K."/>
            <person name="Hori C."/>
            <person name="Takasuka T.E."/>
            <person name="Kato Y."/>
            <person name="Fukui M."/>
        </authorList>
    </citation>
    <scope>NUCLEOTIDE SEQUENCE [LARGE SCALE GENOMIC DNA]</scope>
    <source>
        <strain evidence="2 3">TTN</strain>
    </source>
</reference>
<feature type="domain" description="Glycosyltransferase subfamily 4-like N-terminal" evidence="1">
    <location>
        <begin position="38"/>
        <end position="206"/>
    </location>
</feature>
<evidence type="ECO:0000259" key="1">
    <source>
        <dbReference type="Pfam" id="PF13439"/>
    </source>
</evidence>
<keyword evidence="3" id="KW-1185">Reference proteome</keyword>
<evidence type="ECO:0000313" key="2">
    <source>
        <dbReference type="EMBL" id="GBL47442.1"/>
    </source>
</evidence>
<dbReference type="Proteomes" id="UP000286806">
    <property type="component" value="Unassembled WGS sequence"/>
</dbReference>
<dbReference type="InterPro" id="IPR050194">
    <property type="entry name" value="Glycosyltransferase_grp1"/>
</dbReference>
<proteinExistence type="predicted"/>
<dbReference type="Pfam" id="PF13439">
    <property type="entry name" value="Glyco_transf_4"/>
    <property type="match status" value="1"/>
</dbReference>
<dbReference type="PANTHER" id="PTHR45947:SF3">
    <property type="entry name" value="SULFOQUINOVOSYL TRANSFERASE SQD2"/>
    <property type="match status" value="1"/>
</dbReference>
<dbReference type="Gene3D" id="3.40.50.2000">
    <property type="entry name" value="Glycogen Phosphorylase B"/>
    <property type="match status" value="2"/>
</dbReference>
<evidence type="ECO:0000313" key="3">
    <source>
        <dbReference type="Proteomes" id="UP000286806"/>
    </source>
</evidence>
<dbReference type="InterPro" id="IPR028098">
    <property type="entry name" value="Glyco_trans_4-like_N"/>
</dbReference>
<protein>
    <submittedName>
        <fullName evidence="2">Glycosyltransferase</fullName>
    </submittedName>
</protein>
<dbReference type="Pfam" id="PF13692">
    <property type="entry name" value="Glyco_trans_1_4"/>
    <property type="match status" value="1"/>
</dbReference>
<dbReference type="SUPFAM" id="SSF53756">
    <property type="entry name" value="UDP-Glycosyltransferase/glycogen phosphorylase"/>
    <property type="match status" value="1"/>
</dbReference>
<keyword evidence="2" id="KW-0808">Transferase</keyword>
<comment type="caution">
    <text evidence="2">The sequence shown here is derived from an EMBL/GenBank/DDBJ whole genome shotgun (WGS) entry which is preliminary data.</text>
</comment>
<dbReference type="RefSeq" id="WP_223247895.1">
    <property type="nucleotide sequence ID" value="NZ_BGOW01000044.1"/>
</dbReference>
<dbReference type="AlphaFoldDB" id="A0A401JHJ7"/>
<dbReference type="PANTHER" id="PTHR45947">
    <property type="entry name" value="SULFOQUINOVOSYL TRANSFERASE SQD2"/>
    <property type="match status" value="1"/>
</dbReference>
<accession>A0A401JHJ7</accession>
<organism evidence="2 3">
    <name type="scientific">Sulfuriferula multivorans</name>
    <dbReference type="NCBI Taxonomy" id="1559896"/>
    <lineage>
        <taxon>Bacteria</taxon>
        <taxon>Pseudomonadati</taxon>
        <taxon>Pseudomonadota</taxon>
        <taxon>Betaproteobacteria</taxon>
        <taxon>Nitrosomonadales</taxon>
        <taxon>Sulfuricellaceae</taxon>
        <taxon>Sulfuriferula</taxon>
    </lineage>
</organism>
<sequence>MSRETGSMDNDDLLLQTLSSRPLPLRIALVTETYPPEINGVAMTLGRQVADLQQRGHQIQLVRPRQSANELAASSASLEEVLKPGMTIPRYAGLKMGLPAKSALTRLWSLKRPDLVHIATEGPLGWSALAAANKLRIPVSTDFHTNFHSYSQHYGIGWLRRPILAYLRKFHNKSCVTLVPTEGIRRELQVHGYGNLEVVARGVDTELFSPAHRDADLRASWGVDETTQVVLYVGRLAPEKNLKLVFAAFSAMHQCNPHTRLVLVGDGPDRAVLQAAYPQAIFCGMRSGEDLSRHYASADVFLFPSLTETFGNVTIEAMASGLTVVAYDYAAAEELIRHNENGVMAAYDDAEAFMAQAVRLAADPALAQRMALAARHTAQKMSWGSIHDRFEQVLYAIVEKEEYDDTTRLALANTR</sequence>
<dbReference type="EMBL" id="BGOW01000044">
    <property type="protein sequence ID" value="GBL47442.1"/>
    <property type="molecule type" value="Genomic_DNA"/>
</dbReference>